<feature type="domain" description="Thioredoxin" evidence="2">
    <location>
        <begin position="46"/>
        <end position="190"/>
    </location>
</feature>
<evidence type="ECO:0000313" key="4">
    <source>
        <dbReference type="Proteomes" id="UP000067626"/>
    </source>
</evidence>
<dbReference type="PROSITE" id="PS51352">
    <property type="entry name" value="THIOREDOXIN_2"/>
    <property type="match status" value="1"/>
</dbReference>
<proteinExistence type="predicted"/>
<dbReference type="Gene3D" id="3.40.30.10">
    <property type="entry name" value="Glutaredoxin"/>
    <property type="match status" value="1"/>
</dbReference>
<dbReference type="RefSeq" id="WP_050433678.1">
    <property type="nucleotide sequence ID" value="NZ_CP012159.1"/>
</dbReference>
<keyword evidence="1" id="KW-0732">Signal</keyword>
<dbReference type="Proteomes" id="UP000067626">
    <property type="component" value="Chromosome"/>
</dbReference>
<reference evidence="3 4" key="1">
    <citation type="submission" date="2015-07" db="EMBL/GenBank/DDBJ databases">
        <title>Genome analysis of myxobacterium Chondromyces crocatus Cm c5 reveals a high potential for natural compound synthesis and the genetic basis for the loss of fruiting body formation.</title>
        <authorList>
            <person name="Zaburannyi N."/>
            <person name="Bunk B."/>
            <person name="Maier J."/>
            <person name="Overmann J."/>
            <person name="Mueller R."/>
        </authorList>
    </citation>
    <scope>NUCLEOTIDE SEQUENCE [LARGE SCALE GENOMIC DNA]</scope>
    <source>
        <strain evidence="3 4">Cm c5</strain>
    </source>
</reference>
<dbReference type="GO" id="GO:0016491">
    <property type="term" value="F:oxidoreductase activity"/>
    <property type="evidence" value="ECO:0007669"/>
    <property type="project" value="InterPro"/>
</dbReference>
<evidence type="ECO:0000259" key="2">
    <source>
        <dbReference type="PROSITE" id="PS51352"/>
    </source>
</evidence>
<dbReference type="InterPro" id="IPR036249">
    <property type="entry name" value="Thioredoxin-like_sf"/>
</dbReference>
<organism evidence="3 4">
    <name type="scientific">Chondromyces crocatus</name>
    <dbReference type="NCBI Taxonomy" id="52"/>
    <lineage>
        <taxon>Bacteria</taxon>
        <taxon>Pseudomonadati</taxon>
        <taxon>Myxococcota</taxon>
        <taxon>Polyangia</taxon>
        <taxon>Polyangiales</taxon>
        <taxon>Polyangiaceae</taxon>
        <taxon>Chondromyces</taxon>
    </lineage>
</organism>
<sequence>MITSSTIFRTAALCASMALSVAALGCGGGAAESGAGAAETGANQGGLVGQKAPEISAEAVTGEGPKTLGEASGKVVILDFWATYCDPCKKSFPKYQEIVDELGSDLAVIAISVDDPDDASEDKLKKFAEETGVKFAIVWDKEKATAGKYSPPKMPTSFIIDKEGTVKHIHAGYESGEEAKIVEEVKALLGK</sequence>
<evidence type="ECO:0000313" key="3">
    <source>
        <dbReference type="EMBL" id="AKT41983.1"/>
    </source>
</evidence>
<dbReference type="SUPFAM" id="SSF52833">
    <property type="entry name" value="Thioredoxin-like"/>
    <property type="match status" value="1"/>
</dbReference>
<name>A0A0K1EMX7_CHOCO</name>
<dbReference type="InterPro" id="IPR050553">
    <property type="entry name" value="Thioredoxin_ResA/DsbE_sf"/>
</dbReference>
<dbReference type="Pfam" id="PF00578">
    <property type="entry name" value="AhpC-TSA"/>
    <property type="match status" value="1"/>
</dbReference>
<dbReference type="GO" id="GO:0016209">
    <property type="term" value="F:antioxidant activity"/>
    <property type="evidence" value="ECO:0007669"/>
    <property type="project" value="InterPro"/>
</dbReference>
<keyword evidence="4" id="KW-1185">Reference proteome</keyword>
<dbReference type="PANTHER" id="PTHR42852">
    <property type="entry name" value="THIOL:DISULFIDE INTERCHANGE PROTEIN DSBE"/>
    <property type="match status" value="1"/>
</dbReference>
<feature type="signal peptide" evidence="1">
    <location>
        <begin position="1"/>
        <end position="25"/>
    </location>
</feature>
<gene>
    <name evidence="3" type="ORF">CMC5_062050</name>
</gene>
<dbReference type="STRING" id="52.CMC5_062050"/>
<dbReference type="AlphaFoldDB" id="A0A0K1EMX7"/>
<dbReference type="PANTHER" id="PTHR42852:SF17">
    <property type="entry name" value="THIOREDOXIN-LIKE PROTEIN HI_1115"/>
    <property type="match status" value="1"/>
</dbReference>
<feature type="chain" id="PRO_5005459713" evidence="1">
    <location>
        <begin position="26"/>
        <end position="191"/>
    </location>
</feature>
<dbReference type="OrthoDB" id="9813820at2"/>
<dbReference type="CDD" id="cd02966">
    <property type="entry name" value="TlpA_like_family"/>
    <property type="match status" value="1"/>
</dbReference>
<dbReference type="KEGG" id="ccro:CMC5_062050"/>
<dbReference type="EMBL" id="CP012159">
    <property type="protein sequence ID" value="AKT41983.1"/>
    <property type="molecule type" value="Genomic_DNA"/>
</dbReference>
<dbReference type="InterPro" id="IPR000866">
    <property type="entry name" value="AhpC/TSA"/>
</dbReference>
<dbReference type="InterPro" id="IPR013766">
    <property type="entry name" value="Thioredoxin_domain"/>
</dbReference>
<protein>
    <submittedName>
        <fullName evidence="3">AhpC/TSA family protein</fullName>
    </submittedName>
</protein>
<accession>A0A0K1EMX7</accession>
<evidence type="ECO:0000256" key="1">
    <source>
        <dbReference type="SAM" id="SignalP"/>
    </source>
</evidence>